<evidence type="ECO:0000256" key="2">
    <source>
        <dbReference type="ARBA" id="ARBA00022741"/>
    </source>
</evidence>
<feature type="short sequence motif" description="Q motif" evidence="8">
    <location>
        <begin position="69"/>
        <end position="97"/>
    </location>
</feature>
<dbReference type="PROSITE" id="PS51195">
    <property type="entry name" value="Q_MOTIF"/>
    <property type="match status" value="1"/>
</dbReference>
<dbReference type="GO" id="GO:0005524">
    <property type="term" value="F:ATP binding"/>
    <property type="evidence" value="ECO:0007669"/>
    <property type="project" value="UniProtKB-KW"/>
</dbReference>
<gene>
    <name evidence="13" type="ORF">BOTBODRAFT_33594</name>
</gene>
<dbReference type="GO" id="GO:0016787">
    <property type="term" value="F:hydrolase activity"/>
    <property type="evidence" value="ECO:0007669"/>
    <property type="project" value="UniProtKB-KW"/>
</dbReference>
<dbReference type="InterPro" id="IPR014001">
    <property type="entry name" value="Helicase_ATP-bd"/>
</dbReference>
<protein>
    <recommendedName>
        <fullName evidence="1">RNA helicase</fullName>
        <ecNumber evidence="1">3.6.4.13</ecNumber>
    </recommendedName>
</protein>
<evidence type="ECO:0000256" key="9">
    <source>
        <dbReference type="RuleBase" id="RU000492"/>
    </source>
</evidence>
<evidence type="ECO:0000256" key="7">
    <source>
        <dbReference type="ARBA" id="ARBA00047984"/>
    </source>
</evidence>
<dbReference type="PROSITE" id="PS51194">
    <property type="entry name" value="HELICASE_CTER"/>
    <property type="match status" value="1"/>
</dbReference>
<dbReference type="Pfam" id="PF00270">
    <property type="entry name" value="DEAD"/>
    <property type="match status" value="1"/>
</dbReference>
<dbReference type="AlphaFoldDB" id="A0A067MPQ9"/>
<keyword evidence="6" id="KW-0694">RNA-binding</keyword>
<evidence type="ECO:0000313" key="14">
    <source>
        <dbReference type="Proteomes" id="UP000027195"/>
    </source>
</evidence>
<dbReference type="InterPro" id="IPR001650">
    <property type="entry name" value="Helicase_C-like"/>
</dbReference>
<evidence type="ECO:0000259" key="10">
    <source>
        <dbReference type="PROSITE" id="PS51192"/>
    </source>
</evidence>
<evidence type="ECO:0000313" key="13">
    <source>
        <dbReference type="EMBL" id="KDQ13586.1"/>
    </source>
</evidence>
<dbReference type="CDD" id="cd17963">
    <property type="entry name" value="DEADc_DDX19_DDX25"/>
    <property type="match status" value="1"/>
</dbReference>
<keyword evidence="4 9" id="KW-0347">Helicase</keyword>
<dbReference type="EMBL" id="KL198043">
    <property type="protein sequence ID" value="KDQ13586.1"/>
    <property type="molecule type" value="Genomic_DNA"/>
</dbReference>
<evidence type="ECO:0000259" key="12">
    <source>
        <dbReference type="PROSITE" id="PS51195"/>
    </source>
</evidence>
<name>A0A067MPQ9_BOTB1</name>
<feature type="domain" description="Helicase ATP-binding" evidence="10">
    <location>
        <begin position="102"/>
        <end position="269"/>
    </location>
</feature>
<accession>A0A067MPQ9</accession>
<evidence type="ECO:0000259" key="11">
    <source>
        <dbReference type="PROSITE" id="PS51194"/>
    </source>
</evidence>
<dbReference type="InterPro" id="IPR011545">
    <property type="entry name" value="DEAD/DEAH_box_helicase_dom"/>
</dbReference>
<keyword evidence="3 9" id="KW-0378">Hydrolase</keyword>
<evidence type="ECO:0000256" key="6">
    <source>
        <dbReference type="ARBA" id="ARBA00022884"/>
    </source>
</evidence>
<dbReference type="GO" id="GO:0003724">
    <property type="term" value="F:RNA helicase activity"/>
    <property type="evidence" value="ECO:0007669"/>
    <property type="project" value="UniProtKB-EC"/>
</dbReference>
<dbReference type="Pfam" id="PF00271">
    <property type="entry name" value="Helicase_C"/>
    <property type="match status" value="1"/>
</dbReference>
<dbReference type="EC" id="3.6.4.13" evidence="1"/>
<dbReference type="HOGENOM" id="CLU_003041_1_0_1"/>
<dbReference type="PROSITE" id="PS51192">
    <property type="entry name" value="HELICASE_ATP_BIND_1"/>
    <property type="match status" value="1"/>
</dbReference>
<dbReference type="SMART" id="SM00490">
    <property type="entry name" value="HELICc"/>
    <property type="match status" value="1"/>
</dbReference>
<evidence type="ECO:0000256" key="5">
    <source>
        <dbReference type="ARBA" id="ARBA00022840"/>
    </source>
</evidence>
<dbReference type="SMART" id="SM00487">
    <property type="entry name" value="DEXDc"/>
    <property type="match status" value="1"/>
</dbReference>
<feature type="domain" description="DEAD-box RNA helicase Q" evidence="12">
    <location>
        <begin position="69"/>
        <end position="97"/>
    </location>
</feature>
<dbReference type="FunFam" id="3.40.50.300:FF:000849">
    <property type="entry name" value="ATP-dependent RNA helicase DBP5"/>
    <property type="match status" value="1"/>
</dbReference>
<dbReference type="SUPFAM" id="SSF52540">
    <property type="entry name" value="P-loop containing nucleoside triphosphate hydrolases"/>
    <property type="match status" value="1"/>
</dbReference>
<dbReference type="InterPro" id="IPR014014">
    <property type="entry name" value="RNA_helicase_DEAD_Q_motif"/>
</dbReference>
<reference evidence="14" key="1">
    <citation type="journal article" date="2014" name="Proc. Natl. Acad. Sci. U.S.A.">
        <title>Extensive sampling of basidiomycete genomes demonstrates inadequacy of the white-rot/brown-rot paradigm for wood decay fungi.</title>
        <authorList>
            <person name="Riley R."/>
            <person name="Salamov A.A."/>
            <person name="Brown D.W."/>
            <person name="Nagy L.G."/>
            <person name="Floudas D."/>
            <person name="Held B.W."/>
            <person name="Levasseur A."/>
            <person name="Lombard V."/>
            <person name="Morin E."/>
            <person name="Otillar R."/>
            <person name="Lindquist E.A."/>
            <person name="Sun H."/>
            <person name="LaButti K.M."/>
            <person name="Schmutz J."/>
            <person name="Jabbour D."/>
            <person name="Luo H."/>
            <person name="Baker S.E."/>
            <person name="Pisabarro A.G."/>
            <person name="Walton J.D."/>
            <person name="Blanchette R.A."/>
            <person name="Henrissat B."/>
            <person name="Martin F."/>
            <person name="Cullen D."/>
            <person name="Hibbett D.S."/>
            <person name="Grigoriev I.V."/>
        </authorList>
    </citation>
    <scope>NUCLEOTIDE SEQUENCE [LARGE SCALE GENOMIC DNA]</scope>
    <source>
        <strain evidence="14">FD-172 SS1</strain>
    </source>
</reference>
<dbReference type="GO" id="GO:0003723">
    <property type="term" value="F:RNA binding"/>
    <property type="evidence" value="ECO:0007669"/>
    <property type="project" value="UniProtKB-KW"/>
</dbReference>
<dbReference type="CDD" id="cd18787">
    <property type="entry name" value="SF2_C_DEAD"/>
    <property type="match status" value="1"/>
</dbReference>
<comment type="similarity">
    <text evidence="9">Belongs to the DEAD box helicase family.</text>
</comment>
<dbReference type="InterPro" id="IPR000629">
    <property type="entry name" value="RNA-helicase_DEAD-box_CS"/>
</dbReference>
<dbReference type="FunCoup" id="A0A067MPQ9">
    <property type="interactions" value="355"/>
</dbReference>
<evidence type="ECO:0000256" key="3">
    <source>
        <dbReference type="ARBA" id="ARBA00022801"/>
    </source>
</evidence>
<evidence type="ECO:0000256" key="4">
    <source>
        <dbReference type="ARBA" id="ARBA00022806"/>
    </source>
</evidence>
<sequence>MSELKKDSDGFIYAAADEAPKALSPTVKNAEVEKEGVAEESGLIKPSYEVLVTLADQQADPNSPLFSVQTFEQLGLHENLLKGIYSMKFQKPSKIQERALPLLLQDPPRNMIGQSQSGTGKTAAFTLTMLSRIDYSKHTTQAICLAPSRELARQIMSVITTMGAFTPVTTAFAIKDAAPRGTRVNAHVVVGTPGTMVDMIRRKDVDTKDVKIFVVDEADNMLDQQGLGDQTLRVKNLVPRNCQIVLFSATFPENVRTFASKFAPKANEIRLRREELSVEGIKQFYMDCKNEEHKYDILVALYSLLTIGSSIIFCHRRDTADRISARMTAEGHSVASLHGAKEGSERDRIIDEFREGKSKVLITTNVIARGIDIPQVNMVVNYDLPLTMSHQPDAETYLHRIGRTGRFGRRGASINFVHDKKSWEEMRVIEDALGKEIVRVPTDNFDIMEETLKSTMKK</sequence>
<dbReference type="STRING" id="930990.A0A067MPQ9"/>
<dbReference type="InParanoid" id="A0A067MPQ9"/>
<keyword evidence="2 9" id="KW-0547">Nucleotide-binding</keyword>
<organism evidence="13 14">
    <name type="scientific">Botryobasidium botryosum (strain FD-172 SS1)</name>
    <dbReference type="NCBI Taxonomy" id="930990"/>
    <lineage>
        <taxon>Eukaryota</taxon>
        <taxon>Fungi</taxon>
        <taxon>Dikarya</taxon>
        <taxon>Basidiomycota</taxon>
        <taxon>Agaricomycotina</taxon>
        <taxon>Agaricomycetes</taxon>
        <taxon>Cantharellales</taxon>
        <taxon>Botryobasidiaceae</taxon>
        <taxon>Botryobasidium</taxon>
    </lineage>
</organism>
<evidence type="ECO:0000256" key="8">
    <source>
        <dbReference type="PROSITE-ProRule" id="PRU00552"/>
    </source>
</evidence>
<keyword evidence="5 9" id="KW-0067">ATP-binding</keyword>
<dbReference type="InterPro" id="IPR027417">
    <property type="entry name" value="P-loop_NTPase"/>
</dbReference>
<dbReference type="Proteomes" id="UP000027195">
    <property type="component" value="Unassembled WGS sequence"/>
</dbReference>
<dbReference type="PROSITE" id="PS00039">
    <property type="entry name" value="DEAD_ATP_HELICASE"/>
    <property type="match status" value="1"/>
</dbReference>
<proteinExistence type="inferred from homology"/>
<dbReference type="Gene3D" id="3.40.50.300">
    <property type="entry name" value="P-loop containing nucleotide triphosphate hydrolases"/>
    <property type="match status" value="2"/>
</dbReference>
<evidence type="ECO:0000256" key="1">
    <source>
        <dbReference type="ARBA" id="ARBA00012552"/>
    </source>
</evidence>
<keyword evidence="14" id="KW-1185">Reference proteome</keyword>
<dbReference type="PANTHER" id="PTHR47958">
    <property type="entry name" value="ATP-DEPENDENT RNA HELICASE DBP3"/>
    <property type="match status" value="1"/>
</dbReference>
<feature type="domain" description="Helicase C-terminal" evidence="11">
    <location>
        <begin position="280"/>
        <end position="453"/>
    </location>
</feature>
<dbReference type="OrthoDB" id="10265785at2759"/>
<comment type="catalytic activity">
    <reaction evidence="7">
        <text>ATP + H2O = ADP + phosphate + H(+)</text>
        <dbReference type="Rhea" id="RHEA:13065"/>
        <dbReference type="ChEBI" id="CHEBI:15377"/>
        <dbReference type="ChEBI" id="CHEBI:15378"/>
        <dbReference type="ChEBI" id="CHEBI:30616"/>
        <dbReference type="ChEBI" id="CHEBI:43474"/>
        <dbReference type="ChEBI" id="CHEBI:456216"/>
        <dbReference type="EC" id="3.6.4.13"/>
    </reaction>
</comment>